<dbReference type="HAMAP" id="MF_00361">
    <property type="entry name" value="NAD_kinase"/>
    <property type="match status" value="1"/>
</dbReference>
<keyword evidence="4" id="KW-0418">Kinase</keyword>
<keyword evidence="5" id="KW-0067">ATP-binding</keyword>
<protein>
    <recommendedName>
        <fullName evidence="9">NAD kinase</fullName>
    </recommendedName>
</protein>
<dbReference type="Pfam" id="PF20143">
    <property type="entry name" value="NAD_kinase_C"/>
    <property type="match status" value="1"/>
</dbReference>
<dbReference type="PANTHER" id="PTHR20275">
    <property type="entry name" value="NAD KINASE"/>
    <property type="match status" value="1"/>
</dbReference>
<dbReference type="GO" id="GO:0019674">
    <property type="term" value="P:NAD+ metabolic process"/>
    <property type="evidence" value="ECO:0007669"/>
    <property type="project" value="InterPro"/>
</dbReference>
<evidence type="ECO:0000256" key="1">
    <source>
        <dbReference type="ARBA" id="ARBA00022490"/>
    </source>
</evidence>
<proteinExistence type="inferred from homology"/>
<dbReference type="Pfam" id="PF01513">
    <property type="entry name" value="NAD_kinase"/>
    <property type="match status" value="1"/>
</dbReference>
<organism evidence="8">
    <name type="scientific">marine sediment metagenome</name>
    <dbReference type="NCBI Taxonomy" id="412755"/>
    <lineage>
        <taxon>unclassified sequences</taxon>
        <taxon>metagenomes</taxon>
        <taxon>ecological metagenomes</taxon>
    </lineage>
</organism>
<accession>X1LSP8</accession>
<dbReference type="InterPro" id="IPR002504">
    <property type="entry name" value="NADK"/>
</dbReference>
<evidence type="ECO:0000256" key="3">
    <source>
        <dbReference type="ARBA" id="ARBA00022741"/>
    </source>
</evidence>
<dbReference type="Gene3D" id="3.40.50.10330">
    <property type="entry name" value="Probable inorganic polyphosphate/atp-NAD kinase, domain 1"/>
    <property type="match status" value="1"/>
</dbReference>
<evidence type="ECO:0000256" key="2">
    <source>
        <dbReference type="ARBA" id="ARBA00022679"/>
    </source>
</evidence>
<dbReference type="SUPFAM" id="SSF111331">
    <property type="entry name" value="NAD kinase/diacylglycerol kinase-like"/>
    <property type="match status" value="1"/>
</dbReference>
<evidence type="ECO:0008006" key="9">
    <source>
        <dbReference type="Google" id="ProtNLM"/>
    </source>
</evidence>
<evidence type="ECO:0000313" key="8">
    <source>
        <dbReference type="EMBL" id="GAH97158.1"/>
    </source>
</evidence>
<keyword evidence="7" id="KW-0520">NAD</keyword>
<evidence type="ECO:0000256" key="6">
    <source>
        <dbReference type="ARBA" id="ARBA00022857"/>
    </source>
</evidence>
<sequence>MKVARKVLKLLAKEEILLERGLAKKLRKRGVEARMLRRADAIVTIGGDGTVLFAQQQAPETPMLGINLGERGFLADVTPNEAERALRMLAAGELPIVERERLAGEAAGRRLPDALNDAVVCSAQAGRTLTLKVSVDGKVALDVRGDGVIVATPTGSTAYALAAGGPVIDPRLKVFVVAPICPSHPKPNPFVVPIDSRIEIELTRPERKAFVIVDGQVAAKLEPREKTTLYRSDKPARFFGWGEFYRKVREKL</sequence>
<dbReference type="EMBL" id="BARV01002880">
    <property type="protein sequence ID" value="GAH97158.1"/>
    <property type="molecule type" value="Genomic_DNA"/>
</dbReference>
<reference evidence="8" key="1">
    <citation type="journal article" date="2014" name="Front. Microbiol.">
        <title>High frequency of phylogenetically diverse reductive dehalogenase-homologous genes in deep subseafloor sedimentary metagenomes.</title>
        <authorList>
            <person name="Kawai M."/>
            <person name="Futagami T."/>
            <person name="Toyoda A."/>
            <person name="Takaki Y."/>
            <person name="Nishi S."/>
            <person name="Hori S."/>
            <person name="Arai W."/>
            <person name="Tsubouchi T."/>
            <person name="Morono Y."/>
            <person name="Uchiyama I."/>
            <person name="Ito T."/>
            <person name="Fujiyama A."/>
            <person name="Inagaki F."/>
            <person name="Takami H."/>
        </authorList>
    </citation>
    <scope>NUCLEOTIDE SEQUENCE</scope>
    <source>
        <strain evidence="8">Expedition CK06-06</strain>
    </source>
</reference>
<keyword evidence="6" id="KW-0521">NADP</keyword>
<dbReference type="GO" id="GO:0003951">
    <property type="term" value="F:NAD+ kinase activity"/>
    <property type="evidence" value="ECO:0007669"/>
    <property type="project" value="InterPro"/>
</dbReference>
<evidence type="ECO:0000256" key="7">
    <source>
        <dbReference type="ARBA" id="ARBA00023027"/>
    </source>
</evidence>
<evidence type="ECO:0000256" key="4">
    <source>
        <dbReference type="ARBA" id="ARBA00022777"/>
    </source>
</evidence>
<dbReference type="GO" id="GO:0006741">
    <property type="term" value="P:NADP+ biosynthetic process"/>
    <property type="evidence" value="ECO:0007669"/>
    <property type="project" value="InterPro"/>
</dbReference>
<keyword evidence="3" id="KW-0547">Nucleotide-binding</keyword>
<dbReference type="InterPro" id="IPR016064">
    <property type="entry name" value="NAD/diacylglycerol_kinase_sf"/>
</dbReference>
<dbReference type="AlphaFoldDB" id="X1LSP8"/>
<gene>
    <name evidence="8" type="ORF">S06H3_07182</name>
</gene>
<keyword evidence="1" id="KW-0963">Cytoplasm</keyword>
<dbReference type="GO" id="GO:0005524">
    <property type="term" value="F:ATP binding"/>
    <property type="evidence" value="ECO:0007669"/>
    <property type="project" value="UniProtKB-KW"/>
</dbReference>
<keyword evidence="2" id="KW-0808">Transferase</keyword>
<dbReference type="PANTHER" id="PTHR20275:SF43">
    <property type="entry name" value="BIFUNCTIONAL NADP PHOSPHATASE_NAD KINASE"/>
    <property type="match status" value="1"/>
</dbReference>
<dbReference type="InterPro" id="IPR017438">
    <property type="entry name" value="ATP-NAD_kinase_N"/>
</dbReference>
<evidence type="ECO:0000256" key="5">
    <source>
        <dbReference type="ARBA" id="ARBA00022840"/>
    </source>
</evidence>
<comment type="caution">
    <text evidence="8">The sequence shown here is derived from an EMBL/GenBank/DDBJ whole genome shotgun (WGS) entry which is preliminary data.</text>
</comment>
<dbReference type="InterPro" id="IPR017437">
    <property type="entry name" value="ATP-NAD_kinase_PpnK-typ_C"/>
</dbReference>
<name>X1LSP8_9ZZZZ</name>
<dbReference type="Gene3D" id="2.60.200.30">
    <property type="entry name" value="Probable inorganic polyphosphate/atp-NAD kinase, domain 2"/>
    <property type="match status" value="1"/>
</dbReference>